<dbReference type="InterPro" id="IPR011990">
    <property type="entry name" value="TPR-like_helical_dom_sf"/>
</dbReference>
<dbReference type="SUPFAM" id="SSF48452">
    <property type="entry name" value="TPR-like"/>
    <property type="match status" value="1"/>
</dbReference>
<evidence type="ECO:0000313" key="3">
    <source>
        <dbReference type="Proteomes" id="UP001183414"/>
    </source>
</evidence>
<name>A0ABU2P1L0_9ACTN</name>
<evidence type="ECO:0000313" key="2">
    <source>
        <dbReference type="EMBL" id="MDT0382097.1"/>
    </source>
</evidence>
<dbReference type="Proteomes" id="UP001183414">
    <property type="component" value="Unassembled WGS sequence"/>
</dbReference>
<dbReference type="Gene3D" id="1.25.40.10">
    <property type="entry name" value="Tetratricopeptide repeat domain"/>
    <property type="match status" value="1"/>
</dbReference>
<feature type="region of interest" description="Disordered" evidence="1">
    <location>
        <begin position="82"/>
        <end position="121"/>
    </location>
</feature>
<keyword evidence="3" id="KW-1185">Reference proteome</keyword>
<reference evidence="3" key="1">
    <citation type="submission" date="2023-07" db="EMBL/GenBank/DDBJ databases">
        <title>30 novel species of actinomycetes from the DSMZ collection.</title>
        <authorList>
            <person name="Nouioui I."/>
        </authorList>
    </citation>
    <scope>NUCLEOTIDE SEQUENCE [LARGE SCALE GENOMIC DNA]</scope>
    <source>
        <strain evidence="3">DSM 42041</strain>
    </source>
</reference>
<proteinExistence type="predicted"/>
<sequence>MGTRTPNDRLRRAIHEAGCTYAEIARDVRSVAAESGGRTRTNSSAVAHWVAGTRPSATTARALTEALARRLGRALVPEQLGLHAPGYDTSSGGADADAGDGGTAAGPGSPGDGSFATGGGGLGEDPVAALTRLTRDDLAGRTETVRAAYAVALAAVPPHRAEEVAARAGVVGTAGGGARAGAGDVAAARAMLELFTLADERHGGRHGASAVVQYLHSDVAAFCRARFRSETQRRQMLTTAGCLAYLAGWKAYDGNRPGLAQRYYLRALAFARAAGEPAHEAFVLRVMAHHGMECGRPEHTVQLMDAALERLGTRADPASASLYAATRARAFAVQGRRREAIAESSRALRLGEGADERALPYWAALWGSSAPCVRNHLGKAAAALGEPALAEAHFARAEWSSGGGGAQRRIAALSLAHTGAMQCRQGKVERACTTWGHALELTEGVRSARLVDAVTRMRTELAPLRLRGARAALDFDARARDWLADVTTDGRGTPG</sequence>
<evidence type="ECO:0008006" key="4">
    <source>
        <dbReference type="Google" id="ProtNLM"/>
    </source>
</evidence>
<dbReference type="EMBL" id="JAVREQ010000030">
    <property type="protein sequence ID" value="MDT0382097.1"/>
    <property type="molecule type" value="Genomic_DNA"/>
</dbReference>
<comment type="caution">
    <text evidence="2">The sequence shown here is derived from an EMBL/GenBank/DDBJ whole genome shotgun (WGS) entry which is preliminary data.</text>
</comment>
<gene>
    <name evidence="2" type="ORF">RM572_25380</name>
</gene>
<evidence type="ECO:0000256" key="1">
    <source>
        <dbReference type="SAM" id="MobiDB-lite"/>
    </source>
</evidence>
<feature type="compositionally biased region" description="Gly residues" evidence="1">
    <location>
        <begin position="99"/>
        <end position="121"/>
    </location>
</feature>
<dbReference type="RefSeq" id="WP_311675706.1">
    <property type="nucleotide sequence ID" value="NZ_JAVREQ010000030.1"/>
</dbReference>
<protein>
    <recommendedName>
        <fullName evidence="4">Tat pathway signal protein</fullName>
    </recommendedName>
</protein>
<accession>A0ABU2P1L0</accession>
<organism evidence="2 3">
    <name type="scientific">Streptomyces hazeniae</name>
    <dbReference type="NCBI Taxonomy" id="3075538"/>
    <lineage>
        <taxon>Bacteria</taxon>
        <taxon>Bacillati</taxon>
        <taxon>Actinomycetota</taxon>
        <taxon>Actinomycetes</taxon>
        <taxon>Kitasatosporales</taxon>
        <taxon>Streptomycetaceae</taxon>
        <taxon>Streptomyces</taxon>
    </lineage>
</organism>